<sequence>MASSDSDAAFQQQLQELQKFTACDVSDALLRVQTTPSGTLPRAGFLADILPITPNARKIVAPASTLKYISKLPSDALPTPAPLPEGHPSAVPKDKHWVDMTPAGTIVVIESPANAHAASIGGLMSKRMAYNGVLGCVVSGRFRDLAEQRTSGIEIWAAGRSSVATGAEAKVWGRDCEVEVAGVKIKPGDVVVADGSEGCVVVVPRELLGSVLEVIGGLVEADDKVMEALGKGMTVKEAFARFRGGQ</sequence>
<dbReference type="InterPro" id="IPR005493">
    <property type="entry name" value="RraA/RraA-like"/>
</dbReference>
<evidence type="ECO:0000313" key="2">
    <source>
        <dbReference type="EMBL" id="ETN36585.1"/>
    </source>
</evidence>
<proteinExistence type="predicted"/>
<dbReference type="PANTHER" id="PTHR33254">
    <property type="entry name" value="4-HYDROXY-4-METHYL-2-OXOGLUTARATE ALDOLASE 3-RELATED"/>
    <property type="match status" value="1"/>
</dbReference>
<dbReference type="GO" id="GO:0047443">
    <property type="term" value="F:4-hydroxy-4-methyl-2-oxoglutarate aldolase activity"/>
    <property type="evidence" value="ECO:0007669"/>
    <property type="project" value="TreeGrafter"/>
</dbReference>
<keyword evidence="1" id="KW-0460">Magnesium</keyword>
<reference evidence="2 3" key="1">
    <citation type="submission" date="2013-03" db="EMBL/GenBank/DDBJ databases">
        <title>The Genome Sequence of Phialophora europaea CBS 101466.</title>
        <authorList>
            <consortium name="The Broad Institute Genomics Platform"/>
            <person name="Cuomo C."/>
            <person name="de Hoog S."/>
            <person name="Gorbushina A."/>
            <person name="Walker B."/>
            <person name="Young S.K."/>
            <person name="Zeng Q."/>
            <person name="Gargeya S."/>
            <person name="Fitzgerald M."/>
            <person name="Haas B."/>
            <person name="Abouelleil A."/>
            <person name="Allen A.W."/>
            <person name="Alvarado L."/>
            <person name="Arachchi H.M."/>
            <person name="Berlin A.M."/>
            <person name="Chapman S.B."/>
            <person name="Gainer-Dewar J."/>
            <person name="Goldberg J."/>
            <person name="Griggs A."/>
            <person name="Gujja S."/>
            <person name="Hansen M."/>
            <person name="Howarth C."/>
            <person name="Imamovic A."/>
            <person name="Ireland A."/>
            <person name="Larimer J."/>
            <person name="McCowan C."/>
            <person name="Murphy C."/>
            <person name="Pearson M."/>
            <person name="Poon T.W."/>
            <person name="Priest M."/>
            <person name="Roberts A."/>
            <person name="Saif S."/>
            <person name="Shea T."/>
            <person name="Sisk P."/>
            <person name="Sykes S."/>
            <person name="Wortman J."/>
            <person name="Nusbaum C."/>
            <person name="Birren B."/>
        </authorList>
    </citation>
    <scope>NUCLEOTIDE SEQUENCE [LARGE SCALE GENOMIC DNA]</scope>
    <source>
        <strain evidence="2 3">CBS 101466</strain>
    </source>
</reference>
<dbReference type="Pfam" id="PF03737">
    <property type="entry name" value="RraA-like"/>
    <property type="match status" value="1"/>
</dbReference>
<dbReference type="InterPro" id="IPR036704">
    <property type="entry name" value="RraA/RraA-like_sf"/>
</dbReference>
<dbReference type="eggNOG" id="ENOG502S2PM">
    <property type="taxonomic scope" value="Eukaryota"/>
</dbReference>
<dbReference type="SUPFAM" id="SSF89562">
    <property type="entry name" value="RraA-like"/>
    <property type="match status" value="1"/>
</dbReference>
<dbReference type="STRING" id="1220924.W2RJR3"/>
<evidence type="ECO:0008006" key="4">
    <source>
        <dbReference type="Google" id="ProtNLM"/>
    </source>
</evidence>
<dbReference type="Gene3D" id="3.50.30.40">
    <property type="entry name" value="Ribonuclease E inhibitor RraA/RraA-like"/>
    <property type="match status" value="1"/>
</dbReference>
<dbReference type="GO" id="GO:0008948">
    <property type="term" value="F:oxaloacetate decarboxylase activity"/>
    <property type="evidence" value="ECO:0007669"/>
    <property type="project" value="TreeGrafter"/>
</dbReference>
<dbReference type="AlphaFoldDB" id="W2RJR3"/>
<gene>
    <name evidence="2" type="ORF">HMPREF1541_08863</name>
</gene>
<feature type="binding site" evidence="1">
    <location>
        <position position="144"/>
    </location>
    <ligand>
        <name>Mg(2+)</name>
        <dbReference type="ChEBI" id="CHEBI:18420"/>
    </ligand>
</feature>
<dbReference type="CDD" id="cd16841">
    <property type="entry name" value="RraA_family"/>
    <property type="match status" value="1"/>
</dbReference>
<dbReference type="RefSeq" id="XP_008721403.1">
    <property type="nucleotide sequence ID" value="XM_008723181.1"/>
</dbReference>
<protein>
    <recommendedName>
        <fullName evidence="4">DlpA domain-containing protein</fullName>
    </recommendedName>
</protein>
<dbReference type="VEuPathDB" id="FungiDB:HMPREF1541_08863"/>
<comment type="cofactor">
    <cofactor evidence="1">
        <name>Mg(2+)</name>
        <dbReference type="ChEBI" id="CHEBI:18420"/>
    </cofactor>
</comment>
<organism evidence="2 3">
    <name type="scientific">Cyphellophora europaea (strain CBS 101466)</name>
    <name type="common">Phialophora europaea</name>
    <dbReference type="NCBI Taxonomy" id="1220924"/>
    <lineage>
        <taxon>Eukaryota</taxon>
        <taxon>Fungi</taxon>
        <taxon>Dikarya</taxon>
        <taxon>Ascomycota</taxon>
        <taxon>Pezizomycotina</taxon>
        <taxon>Eurotiomycetes</taxon>
        <taxon>Chaetothyriomycetidae</taxon>
        <taxon>Chaetothyriales</taxon>
        <taxon>Cyphellophoraceae</taxon>
        <taxon>Cyphellophora</taxon>
    </lineage>
</organism>
<feature type="binding site" evidence="1">
    <location>
        <begin position="121"/>
        <end position="124"/>
    </location>
    <ligand>
        <name>substrate</name>
    </ligand>
</feature>
<dbReference type="GeneID" id="19976202"/>
<dbReference type="InParanoid" id="W2RJR3"/>
<dbReference type="EMBL" id="KB822725">
    <property type="protein sequence ID" value="ETN36585.1"/>
    <property type="molecule type" value="Genomic_DNA"/>
</dbReference>
<keyword evidence="3" id="KW-1185">Reference proteome</keyword>
<keyword evidence="1" id="KW-0479">Metal-binding</keyword>
<dbReference type="OrthoDB" id="1476984at2759"/>
<dbReference type="Proteomes" id="UP000030752">
    <property type="component" value="Unassembled WGS sequence"/>
</dbReference>
<dbReference type="GO" id="GO:0046872">
    <property type="term" value="F:metal ion binding"/>
    <property type="evidence" value="ECO:0007669"/>
    <property type="project" value="UniProtKB-KW"/>
</dbReference>
<accession>W2RJR3</accession>
<feature type="binding site" evidence="1">
    <location>
        <position position="143"/>
    </location>
    <ligand>
        <name>substrate</name>
    </ligand>
</feature>
<dbReference type="HOGENOM" id="CLU_072626_0_0_1"/>
<dbReference type="PANTHER" id="PTHR33254:SF4">
    <property type="entry name" value="4-HYDROXY-4-METHYL-2-OXOGLUTARATE ALDOLASE 3-RELATED"/>
    <property type="match status" value="1"/>
</dbReference>
<name>W2RJR3_CYPE1</name>
<evidence type="ECO:0000313" key="3">
    <source>
        <dbReference type="Proteomes" id="UP000030752"/>
    </source>
</evidence>
<dbReference type="FunCoup" id="W2RJR3">
    <property type="interactions" value="9"/>
</dbReference>
<evidence type="ECO:0000256" key="1">
    <source>
        <dbReference type="PIRSR" id="PIRSR605493-1"/>
    </source>
</evidence>